<dbReference type="eggNOG" id="ENOG502S4R5">
    <property type="taxonomic scope" value="Eukaryota"/>
</dbReference>
<keyword evidence="1" id="KW-0678">Repressor</keyword>
<dbReference type="InterPro" id="IPR040356">
    <property type="entry name" value="SPEAR"/>
</dbReference>
<keyword evidence="7" id="KW-1185">Reference proteome</keyword>
<dbReference type="Proteomes" id="UP000004995">
    <property type="component" value="Unassembled WGS sequence"/>
</dbReference>
<evidence type="ECO:0000313" key="7">
    <source>
        <dbReference type="Proteomes" id="UP000004995"/>
    </source>
</evidence>
<evidence type="ECO:0000256" key="4">
    <source>
        <dbReference type="SAM" id="MobiDB-lite"/>
    </source>
</evidence>
<reference evidence="5" key="2">
    <citation type="submission" date="2015-07" db="EMBL/GenBank/DDBJ databases">
        <authorList>
            <person name="Noorani M."/>
        </authorList>
    </citation>
    <scope>NUCLEOTIDE SEQUENCE</scope>
    <source>
        <strain evidence="5">Yugu1</strain>
    </source>
</reference>
<reference evidence="6" key="3">
    <citation type="submission" date="2018-08" db="UniProtKB">
        <authorList>
            <consortium name="EnsemblPlants"/>
        </authorList>
    </citation>
    <scope>IDENTIFICATION</scope>
    <source>
        <strain evidence="6">Yugu1</strain>
    </source>
</reference>
<dbReference type="Gramene" id="KQL14841">
    <property type="protein sequence ID" value="KQL14841"/>
    <property type="gene ID" value="SETIT_024850mg"/>
</dbReference>
<proteinExistence type="predicted"/>
<dbReference type="PANTHER" id="PTHR33388:SF2">
    <property type="entry name" value="PROTEIN SPOROCYTELESS"/>
    <property type="match status" value="1"/>
</dbReference>
<keyword evidence="2" id="KW-0805">Transcription regulation</keyword>
<evidence type="ECO:0000256" key="2">
    <source>
        <dbReference type="ARBA" id="ARBA00023015"/>
    </source>
</evidence>
<accession>K3ZE58</accession>
<sequence>MATKPCFLWGDTHASSAAASDPDLAAVFGSGAPETALLAAAATAAGDAAAVSQELGAAAVARPRLRRNSSGSGKQPQQQAGGGARKPPQRGLGVAELERLRCGGDPLRELSAVVVDAAAGAQGHPLLHYHPHHHLQMPPSAFEAASGGARYCSQLLAPAPPTPPGAVCFLHPPAAAGCQRAPLVAPEQQYFRDRWGRMGGFSPAGNGSGGGADHQPLLLPAPEHPSSQNTIWRPAVPSSSSSCLQTGHRCDFCCRRMRALAERGALAPTPPASPNTGANTNTMSDYSIYDLAAAMATARQGDAFLALERKGGAAAAEAPAKKEVREIEFFPAASAHHACGGGRVSSAHDVSELAAPFSSPYGAAAGRTPPKLDLSLRL</sequence>
<dbReference type="EnsemblPlants" id="KQL14841">
    <property type="protein sequence ID" value="KQL14841"/>
    <property type="gene ID" value="SETIT_024850mg"/>
</dbReference>
<dbReference type="GO" id="GO:0003700">
    <property type="term" value="F:DNA-binding transcription factor activity"/>
    <property type="evidence" value="ECO:0007669"/>
    <property type="project" value="InterPro"/>
</dbReference>
<protein>
    <submittedName>
        <fullName evidence="5 6">Uncharacterized protein</fullName>
    </submittedName>
</protein>
<reference evidence="5 7" key="1">
    <citation type="journal article" date="2012" name="Nat. Biotechnol.">
        <title>Reference genome sequence of the model plant Setaria.</title>
        <authorList>
            <person name="Bennetzen J.L."/>
            <person name="Schmutz J."/>
            <person name="Wang H."/>
            <person name="Percifield R."/>
            <person name="Hawkins J."/>
            <person name="Pontaroli A.C."/>
            <person name="Estep M."/>
            <person name="Feng L."/>
            <person name="Vaughn J.N."/>
            <person name="Grimwood J."/>
            <person name="Jenkins J."/>
            <person name="Barry K."/>
            <person name="Lindquist E."/>
            <person name="Hellsten U."/>
            <person name="Deshpande S."/>
            <person name="Wang X."/>
            <person name="Wu X."/>
            <person name="Mitros T."/>
            <person name="Triplett J."/>
            <person name="Yang X."/>
            <person name="Ye C.Y."/>
            <person name="Mauro-Herrera M."/>
            <person name="Wang L."/>
            <person name="Li P."/>
            <person name="Sharma M."/>
            <person name="Sharma R."/>
            <person name="Ronald P.C."/>
            <person name="Panaud O."/>
            <person name="Kellogg E.A."/>
            <person name="Brutnell T.P."/>
            <person name="Doust A.N."/>
            <person name="Tuskan G.A."/>
            <person name="Rokhsar D."/>
            <person name="Devos K.M."/>
        </authorList>
    </citation>
    <scope>NUCLEOTIDE SEQUENCE [LARGE SCALE GENOMIC DNA]</scope>
    <source>
        <strain evidence="7">cv. Yugu1</strain>
        <strain evidence="5">Yugu1</strain>
    </source>
</reference>
<gene>
    <name evidence="6" type="primary">LOC111256610</name>
    <name evidence="5" type="ORF">SETIT_3G188300v2</name>
</gene>
<evidence type="ECO:0000313" key="5">
    <source>
        <dbReference type="EMBL" id="RCV17054.1"/>
    </source>
</evidence>
<keyword evidence="3" id="KW-0804">Transcription</keyword>
<dbReference type="OMA" id="TTPFFLW"/>
<dbReference type="RefSeq" id="XP_022680559.1">
    <property type="nucleotide sequence ID" value="XM_022824824.1"/>
</dbReference>
<name>K3ZE58_SETIT</name>
<dbReference type="AlphaFoldDB" id="K3ZE58"/>
<dbReference type="EMBL" id="CM003530">
    <property type="protein sequence ID" value="RCV17054.1"/>
    <property type="molecule type" value="Genomic_DNA"/>
</dbReference>
<evidence type="ECO:0000256" key="1">
    <source>
        <dbReference type="ARBA" id="ARBA00022491"/>
    </source>
</evidence>
<dbReference type="HOGENOM" id="CLU_068150_0_0_1"/>
<feature type="region of interest" description="Disordered" evidence="4">
    <location>
        <begin position="61"/>
        <end position="90"/>
    </location>
</feature>
<evidence type="ECO:0000256" key="3">
    <source>
        <dbReference type="ARBA" id="ARBA00023163"/>
    </source>
</evidence>
<dbReference type="OrthoDB" id="690305at2759"/>
<organism evidence="5">
    <name type="scientific">Setaria italica</name>
    <name type="common">Foxtail millet</name>
    <name type="synonym">Panicum italicum</name>
    <dbReference type="NCBI Taxonomy" id="4555"/>
    <lineage>
        <taxon>Eukaryota</taxon>
        <taxon>Viridiplantae</taxon>
        <taxon>Streptophyta</taxon>
        <taxon>Embryophyta</taxon>
        <taxon>Tracheophyta</taxon>
        <taxon>Spermatophyta</taxon>
        <taxon>Magnoliopsida</taxon>
        <taxon>Liliopsida</taxon>
        <taxon>Poales</taxon>
        <taxon>Poaceae</taxon>
        <taxon>PACMAD clade</taxon>
        <taxon>Panicoideae</taxon>
        <taxon>Panicodae</taxon>
        <taxon>Paniceae</taxon>
        <taxon>Cenchrinae</taxon>
        <taxon>Setaria</taxon>
    </lineage>
</organism>
<dbReference type="STRING" id="4555.K3ZE58"/>
<feature type="compositionally biased region" description="Low complexity" evidence="4">
    <location>
        <begin position="69"/>
        <end position="79"/>
    </location>
</feature>
<dbReference type="GeneID" id="111256610"/>
<dbReference type="PANTHER" id="PTHR33388">
    <property type="entry name" value="OS01G0212500 PROTEIN"/>
    <property type="match status" value="1"/>
</dbReference>
<dbReference type="EMBL" id="AGNK02001612">
    <property type="status" value="NOT_ANNOTATED_CDS"/>
    <property type="molecule type" value="Genomic_DNA"/>
</dbReference>
<evidence type="ECO:0000313" key="6">
    <source>
        <dbReference type="EnsemblPlants" id="KQL14841"/>
    </source>
</evidence>